<keyword evidence="2" id="KW-0175">Coiled coil</keyword>
<dbReference type="Gene3D" id="1.20.1050.10">
    <property type="match status" value="1"/>
</dbReference>
<comment type="similarity">
    <text evidence="1">Belongs to the GST superfamily.</text>
</comment>
<feature type="compositionally biased region" description="Low complexity" evidence="3">
    <location>
        <begin position="61"/>
        <end position="71"/>
    </location>
</feature>
<feature type="compositionally biased region" description="Basic residues" evidence="3">
    <location>
        <begin position="126"/>
        <end position="137"/>
    </location>
</feature>
<dbReference type="GO" id="GO:0000266">
    <property type="term" value="P:mitochondrial fission"/>
    <property type="evidence" value="ECO:0000318"/>
    <property type="project" value="GO_Central"/>
</dbReference>
<evidence type="ECO:0000256" key="4">
    <source>
        <dbReference type="SAM" id="Phobius"/>
    </source>
</evidence>
<evidence type="ECO:0000313" key="6">
    <source>
        <dbReference type="Ensembl" id="ENSOANP00000039857.1"/>
    </source>
</evidence>
<dbReference type="Bgee" id="ENSOANG00000043582">
    <property type="expression patterns" value="Expressed in brain and 6 other cell types or tissues"/>
</dbReference>
<feature type="compositionally biased region" description="Pro residues" evidence="3">
    <location>
        <begin position="148"/>
        <end position="157"/>
    </location>
</feature>
<keyword evidence="4" id="KW-1133">Transmembrane helix</keyword>
<keyword evidence="4" id="KW-0812">Transmembrane</keyword>
<dbReference type="Pfam" id="PF13410">
    <property type="entry name" value="GST_C_2"/>
    <property type="match status" value="1"/>
</dbReference>
<keyword evidence="7" id="KW-1185">Reference proteome</keyword>
<dbReference type="PANTHER" id="PTHR44188">
    <property type="entry name" value="GDAP1, ISOFORM A"/>
    <property type="match status" value="1"/>
</dbReference>
<reference evidence="6" key="3">
    <citation type="submission" date="2025-09" db="UniProtKB">
        <authorList>
            <consortium name="Ensembl"/>
        </authorList>
    </citation>
    <scope>IDENTIFICATION</scope>
    <source>
        <strain evidence="6">Glennie</strain>
    </source>
</reference>
<reference evidence="6 7" key="1">
    <citation type="journal article" date="2008" name="Nature">
        <title>Genome analysis of the platypus reveals unique signatures of evolution.</title>
        <authorList>
            <person name="Warren W.C."/>
            <person name="Hillier L.W."/>
            <person name="Marshall Graves J.A."/>
            <person name="Birney E."/>
            <person name="Ponting C.P."/>
            <person name="Grutzner F."/>
            <person name="Belov K."/>
            <person name="Miller W."/>
            <person name="Clarke L."/>
            <person name="Chinwalla A.T."/>
            <person name="Yang S.P."/>
            <person name="Heger A."/>
            <person name="Locke D.P."/>
            <person name="Miethke P."/>
            <person name="Waters P.D."/>
            <person name="Veyrunes F."/>
            <person name="Fulton L."/>
            <person name="Fulton B."/>
            <person name="Graves T."/>
            <person name="Wallis J."/>
            <person name="Puente X.S."/>
            <person name="Lopez-Otin C."/>
            <person name="Ordonez G.R."/>
            <person name="Eichler E.E."/>
            <person name="Chen L."/>
            <person name="Cheng Z."/>
            <person name="Deakin J.E."/>
            <person name="Alsop A."/>
            <person name="Thompson K."/>
            <person name="Kirby P."/>
            <person name="Papenfuss A.T."/>
            <person name="Wakefield M.J."/>
            <person name="Olender T."/>
            <person name="Lancet D."/>
            <person name="Huttley G.A."/>
            <person name="Smit A.F."/>
            <person name="Pask A."/>
            <person name="Temple-Smith P."/>
            <person name="Batzer M.A."/>
            <person name="Walker J.A."/>
            <person name="Konkel M.K."/>
            <person name="Harris R.S."/>
            <person name="Whittington C.M."/>
            <person name="Wong E.S."/>
            <person name="Gemmell N.J."/>
            <person name="Buschiazzo E."/>
            <person name="Vargas Jentzsch I.M."/>
            <person name="Merkel A."/>
            <person name="Schmitz J."/>
            <person name="Zemann A."/>
            <person name="Churakov G."/>
            <person name="Kriegs J.O."/>
            <person name="Brosius J."/>
            <person name="Murchison E.P."/>
            <person name="Sachidanandam R."/>
            <person name="Smith C."/>
            <person name="Hannon G.J."/>
            <person name="Tsend-Ayush E."/>
            <person name="McMillan D."/>
            <person name="Attenborough R."/>
            <person name="Rens W."/>
            <person name="Ferguson-Smith M."/>
            <person name="Lefevre C.M."/>
            <person name="Sharp J.A."/>
            <person name="Nicholas K.R."/>
            <person name="Ray D.A."/>
            <person name="Kube M."/>
            <person name="Reinhardt R."/>
            <person name="Pringle T.H."/>
            <person name="Taylor J."/>
            <person name="Jones R.C."/>
            <person name="Nixon B."/>
            <person name="Dacheux J.L."/>
            <person name="Niwa H."/>
            <person name="Sekita Y."/>
            <person name="Huang X."/>
            <person name="Stark A."/>
            <person name="Kheradpour P."/>
            <person name="Kellis M."/>
            <person name="Flicek P."/>
            <person name="Chen Y."/>
            <person name="Webber C."/>
            <person name="Hardison R."/>
            <person name="Nelson J."/>
            <person name="Hallsworth-Pepin K."/>
            <person name="Delehaunty K."/>
            <person name="Markovic C."/>
            <person name="Minx P."/>
            <person name="Feng Y."/>
            <person name="Kremitzki C."/>
            <person name="Mitreva M."/>
            <person name="Glasscock J."/>
            <person name="Wylie T."/>
            <person name="Wohldmann P."/>
            <person name="Thiru P."/>
            <person name="Nhan M.N."/>
            <person name="Pohl C.S."/>
            <person name="Smith S.M."/>
            <person name="Hou S."/>
            <person name="Nefedov M."/>
            <person name="de Jong P.J."/>
            <person name="Renfree M.B."/>
            <person name="Mardis E.R."/>
            <person name="Wilson R.K."/>
        </authorList>
    </citation>
    <scope>NUCLEOTIDE SEQUENCE [LARGE SCALE GENOMIC DNA]</scope>
    <source>
        <strain evidence="6 7">Glennie</strain>
    </source>
</reference>
<evidence type="ECO:0000313" key="7">
    <source>
        <dbReference type="Proteomes" id="UP000002279"/>
    </source>
</evidence>
<sequence>LPLPPSPSLPPRSPLFSPPSSPSIPLSPSHTSLPPPPLPPPPLSLLLPPIHPSIPHPPSHPSLLLLLLLPSLPLPPSSIPPSLPPPPLRPPSRPSPSDPAPPGAPGQSGGGSSGASIAPRAGAGLSRRRRGRRRRPGRGVGGGRGGPDPGPVDPLPPAREGSGGLGTGRGDGGPRARRGAGRGRPSGALPLVALLQLAEGHIANTESELKQLAEQHPDLRDAYLAKQMRLKSKLRDHDNVQYLNKILDELEKVLDQVEMELQRRNEETPEEGHPQPWLCCEAFTLADVSLAVTLHRLSFLGLAQCNWGAGKRPNLEAYYERVQRRETFRRVLGRVNNILLSAVLPTALHVARRKAPRILGTALTAGLLAGAAYLALTLGRRRLGGVLSALGARWGLR</sequence>
<name>A0A6I8NFL8_ORNAN</name>
<dbReference type="GO" id="GO:0006626">
    <property type="term" value="P:protein targeting to mitochondrion"/>
    <property type="evidence" value="ECO:0000318"/>
    <property type="project" value="GO_Central"/>
</dbReference>
<dbReference type="Proteomes" id="UP000002279">
    <property type="component" value="Chromosome 7"/>
</dbReference>
<feature type="coiled-coil region" evidence="2">
    <location>
        <begin position="195"/>
        <end position="267"/>
    </location>
</feature>
<feature type="compositionally biased region" description="Gly residues" evidence="3">
    <location>
        <begin position="138"/>
        <end position="147"/>
    </location>
</feature>
<proteinExistence type="inferred from homology"/>
<feature type="compositionally biased region" description="Pro residues" evidence="3">
    <location>
        <begin position="33"/>
        <end position="60"/>
    </location>
</feature>
<dbReference type="InParanoid" id="A0A6I8NFL8"/>
<dbReference type="PROSITE" id="PS50405">
    <property type="entry name" value="GST_CTER"/>
    <property type="match status" value="1"/>
</dbReference>
<dbReference type="GO" id="GO:0005741">
    <property type="term" value="C:mitochondrial outer membrane"/>
    <property type="evidence" value="ECO:0000318"/>
    <property type="project" value="GO_Central"/>
</dbReference>
<feature type="compositionally biased region" description="Low complexity" evidence="3">
    <location>
        <begin position="114"/>
        <end position="125"/>
    </location>
</feature>
<dbReference type="SUPFAM" id="SSF47616">
    <property type="entry name" value="GST C-terminal domain-like"/>
    <property type="match status" value="1"/>
</dbReference>
<feature type="transmembrane region" description="Helical" evidence="4">
    <location>
        <begin position="357"/>
        <end position="376"/>
    </location>
</feature>
<dbReference type="GO" id="GO:0008053">
    <property type="term" value="P:mitochondrial fusion"/>
    <property type="evidence" value="ECO:0000318"/>
    <property type="project" value="GO_Central"/>
</dbReference>
<reference evidence="6" key="2">
    <citation type="submission" date="2025-08" db="UniProtKB">
        <authorList>
            <consortium name="Ensembl"/>
        </authorList>
    </citation>
    <scope>IDENTIFICATION</scope>
    <source>
        <strain evidence="6">Glennie</strain>
    </source>
</reference>
<accession>A0A6I8NFL8</accession>
<feature type="region of interest" description="Disordered" evidence="3">
    <location>
        <begin position="1"/>
        <end position="186"/>
    </location>
</feature>
<dbReference type="Ensembl" id="ENSOANT00000060870.1">
    <property type="protein sequence ID" value="ENSOANP00000039857.1"/>
    <property type="gene ID" value="ENSOANG00000043582.1"/>
</dbReference>
<evidence type="ECO:0000256" key="2">
    <source>
        <dbReference type="SAM" id="Coils"/>
    </source>
</evidence>
<protein>
    <submittedName>
        <fullName evidence="6">Ganglioside induced differentiation associated protein 1</fullName>
    </submittedName>
</protein>
<feature type="compositionally biased region" description="Pro residues" evidence="3">
    <location>
        <begin position="1"/>
        <end position="22"/>
    </location>
</feature>
<keyword evidence="4" id="KW-0472">Membrane</keyword>
<dbReference type="InterPro" id="IPR036282">
    <property type="entry name" value="Glutathione-S-Trfase_C_sf"/>
</dbReference>
<gene>
    <name evidence="6" type="primary">GDAP1</name>
</gene>
<feature type="domain" description="GST C-terminal" evidence="5">
    <location>
        <begin position="202"/>
        <end position="357"/>
    </location>
</feature>
<dbReference type="PRINTS" id="PR01217">
    <property type="entry name" value="PRICHEXTENSN"/>
</dbReference>
<evidence type="ECO:0000259" key="5">
    <source>
        <dbReference type="PROSITE" id="PS50405"/>
    </source>
</evidence>
<dbReference type="GeneTree" id="ENSGT00940000159124"/>
<dbReference type="AlphaFoldDB" id="A0A6I8NFL8"/>
<evidence type="ECO:0000256" key="1">
    <source>
        <dbReference type="ARBA" id="ARBA00007409"/>
    </source>
</evidence>
<dbReference type="InterPro" id="IPR010987">
    <property type="entry name" value="Glutathione-S-Trfase_C-like"/>
</dbReference>
<feature type="compositionally biased region" description="Low complexity" evidence="3">
    <location>
        <begin position="23"/>
        <end position="32"/>
    </location>
</feature>
<dbReference type="FunFam" id="1.20.1050.10:FF:000022">
    <property type="entry name" value="ganglioside-induced differentiation-associated protein 1 isoform X1"/>
    <property type="match status" value="1"/>
</dbReference>
<organism evidence="6 7">
    <name type="scientific">Ornithorhynchus anatinus</name>
    <name type="common">Duckbill platypus</name>
    <dbReference type="NCBI Taxonomy" id="9258"/>
    <lineage>
        <taxon>Eukaryota</taxon>
        <taxon>Metazoa</taxon>
        <taxon>Chordata</taxon>
        <taxon>Craniata</taxon>
        <taxon>Vertebrata</taxon>
        <taxon>Euteleostomi</taxon>
        <taxon>Mammalia</taxon>
        <taxon>Monotremata</taxon>
        <taxon>Ornithorhynchidae</taxon>
        <taxon>Ornithorhynchus</taxon>
    </lineage>
</organism>
<feature type="compositionally biased region" description="Pro residues" evidence="3">
    <location>
        <begin position="72"/>
        <end position="104"/>
    </location>
</feature>
<dbReference type="PANTHER" id="PTHR44188:SF3">
    <property type="entry name" value="GANGLIOSIDE-INDUCED DIFFERENTIATION-ASSOCIATED PROTEIN 1"/>
    <property type="match status" value="1"/>
</dbReference>
<evidence type="ECO:0000256" key="3">
    <source>
        <dbReference type="SAM" id="MobiDB-lite"/>
    </source>
</evidence>
<feature type="compositionally biased region" description="Gly residues" evidence="3">
    <location>
        <begin position="161"/>
        <end position="173"/>
    </location>
</feature>